<comment type="caution">
    <text evidence="1">The sequence shown here is derived from an EMBL/GenBank/DDBJ whole genome shotgun (WGS) entry which is preliminary data.</text>
</comment>
<name>A0A4V3GTU5_9GAMM</name>
<dbReference type="AlphaFoldDB" id="A0A4V3GTU5"/>
<dbReference type="Proteomes" id="UP000294489">
    <property type="component" value="Unassembled WGS sequence"/>
</dbReference>
<organism evidence="1 2">
    <name type="scientific">Modicisalibacter xianhensis</name>
    <dbReference type="NCBI Taxonomy" id="442341"/>
    <lineage>
        <taxon>Bacteria</taxon>
        <taxon>Pseudomonadati</taxon>
        <taxon>Pseudomonadota</taxon>
        <taxon>Gammaproteobacteria</taxon>
        <taxon>Oceanospirillales</taxon>
        <taxon>Halomonadaceae</taxon>
        <taxon>Modicisalibacter</taxon>
    </lineage>
</organism>
<gene>
    <name evidence="1" type="ORF">DFO67_11019</name>
</gene>
<reference evidence="1 2" key="1">
    <citation type="submission" date="2019-03" db="EMBL/GenBank/DDBJ databases">
        <title>Freshwater and sediment microbial communities from various areas in North America, analyzing microbe dynamics in response to fracking.</title>
        <authorList>
            <person name="Lamendella R."/>
        </authorList>
    </citation>
    <scope>NUCLEOTIDE SEQUENCE [LARGE SCALE GENOMIC DNA]</scope>
    <source>
        <strain evidence="1 2">6_TX</strain>
    </source>
</reference>
<evidence type="ECO:0000313" key="1">
    <source>
        <dbReference type="EMBL" id="TDX28319.1"/>
    </source>
</evidence>
<proteinExistence type="predicted"/>
<evidence type="ECO:0000313" key="2">
    <source>
        <dbReference type="Proteomes" id="UP000294489"/>
    </source>
</evidence>
<dbReference type="EMBL" id="SOEC01000010">
    <property type="protein sequence ID" value="TDX28319.1"/>
    <property type="molecule type" value="Genomic_DNA"/>
</dbReference>
<accession>A0A4V3GTU5</accession>
<protein>
    <submittedName>
        <fullName evidence="1">Uncharacterized protein</fullName>
    </submittedName>
</protein>
<dbReference type="RefSeq" id="WP_208324674.1">
    <property type="nucleotide sequence ID" value="NZ_SOEC01000010.1"/>
</dbReference>
<sequence>MAIHNGTKYEAIKGLEGTSRRDFVFIQICFILADRHLARPPQALMRAGKK</sequence>